<evidence type="ECO:0008006" key="4">
    <source>
        <dbReference type="Google" id="ProtNLM"/>
    </source>
</evidence>
<dbReference type="OrthoDB" id="2455738at2"/>
<dbReference type="Gene3D" id="1.20.5.320">
    <property type="entry name" value="6-Phosphogluconate Dehydrogenase, domain 3"/>
    <property type="match status" value="1"/>
</dbReference>
<name>A0A498D4S9_9BACI</name>
<organism evidence="2 3">
    <name type="scientific">Oceanobacillus piezotolerans</name>
    <dbReference type="NCBI Taxonomy" id="2448030"/>
    <lineage>
        <taxon>Bacteria</taxon>
        <taxon>Bacillati</taxon>
        <taxon>Bacillota</taxon>
        <taxon>Bacilli</taxon>
        <taxon>Bacillales</taxon>
        <taxon>Bacillaceae</taxon>
        <taxon>Oceanobacillus</taxon>
    </lineage>
</organism>
<dbReference type="Proteomes" id="UP000270219">
    <property type="component" value="Unassembled WGS sequence"/>
</dbReference>
<dbReference type="EMBL" id="RCHR01000004">
    <property type="protein sequence ID" value="RLL43846.1"/>
    <property type="molecule type" value="Genomic_DNA"/>
</dbReference>
<dbReference type="RefSeq" id="WP_121523696.1">
    <property type="nucleotide sequence ID" value="NZ_RCHR01000004.1"/>
</dbReference>
<accession>A0A498D4S9</accession>
<protein>
    <recommendedName>
        <fullName evidence="4">Collagen-like protein</fullName>
    </recommendedName>
</protein>
<proteinExistence type="predicted"/>
<feature type="compositionally biased region" description="Basic and acidic residues" evidence="1">
    <location>
        <begin position="1"/>
        <end position="20"/>
    </location>
</feature>
<gene>
    <name evidence="2" type="ORF">D8M04_13130</name>
</gene>
<keyword evidence="3" id="KW-1185">Reference proteome</keyword>
<evidence type="ECO:0000313" key="3">
    <source>
        <dbReference type="Proteomes" id="UP000270219"/>
    </source>
</evidence>
<reference evidence="2 3" key="1">
    <citation type="submission" date="2018-10" db="EMBL/GenBank/DDBJ databases">
        <title>Oceanobacillus sp. YLB-02 draft genome.</title>
        <authorList>
            <person name="Yu L."/>
        </authorList>
    </citation>
    <scope>NUCLEOTIDE SEQUENCE [LARGE SCALE GENOMIC DNA]</scope>
    <source>
        <strain evidence="2 3">YLB-02</strain>
    </source>
</reference>
<dbReference type="AlphaFoldDB" id="A0A498D4S9"/>
<feature type="compositionally biased region" description="Pro residues" evidence="1">
    <location>
        <begin position="36"/>
        <end position="48"/>
    </location>
</feature>
<evidence type="ECO:0000313" key="2">
    <source>
        <dbReference type="EMBL" id="RLL43846.1"/>
    </source>
</evidence>
<feature type="region of interest" description="Disordered" evidence="1">
    <location>
        <begin position="1"/>
        <end position="58"/>
    </location>
</feature>
<sequence>MPDKDNELEKINFKKEEEKGKKKKKDKCKNGGIPGPQGPPGPPGPQGPPGESGGIANKEYGFAYSPSISTNSGPVQLTIASPISDNMLFRSNGLLVLRAGIYQISYKVIATLEDENSEAIFQLLVNDSIQVASSRTKLQKSDTSPKTTSTLSATVSMSLLENDLVKLIAMLPNNASYEMPTLQITQLD</sequence>
<evidence type="ECO:0000256" key="1">
    <source>
        <dbReference type="SAM" id="MobiDB-lite"/>
    </source>
</evidence>
<comment type="caution">
    <text evidence="2">The sequence shown here is derived from an EMBL/GenBank/DDBJ whole genome shotgun (WGS) entry which is preliminary data.</text>
</comment>